<dbReference type="EMBL" id="CP064981">
    <property type="protein sequence ID" value="QQR92458.1"/>
    <property type="molecule type" value="Genomic_DNA"/>
</dbReference>
<dbReference type="AlphaFoldDB" id="A0A7T9DJG9"/>
<name>A0A7T9DJG9_9ARCH</name>
<proteinExistence type="predicted"/>
<dbReference type="GO" id="GO:0003677">
    <property type="term" value="F:DNA binding"/>
    <property type="evidence" value="ECO:0007669"/>
    <property type="project" value="UniProtKB-KW"/>
</dbReference>
<protein>
    <submittedName>
        <fullName evidence="1">AbrB/MazE/SpoVT family DNA-binding domain-containing protein</fullName>
    </submittedName>
</protein>
<evidence type="ECO:0000313" key="1">
    <source>
        <dbReference type="EMBL" id="QQR92458.1"/>
    </source>
</evidence>
<keyword evidence="1" id="KW-0238">DNA-binding</keyword>
<organism evidence="1">
    <name type="scientific">Candidatus Iainarchaeum sp</name>
    <dbReference type="NCBI Taxonomy" id="3101447"/>
    <lineage>
        <taxon>Archaea</taxon>
        <taxon>Candidatus Iainarchaeota</taxon>
        <taxon>Candidatus Iainarchaeia</taxon>
        <taxon>Candidatus Iainarchaeales</taxon>
        <taxon>Candidatus Iainarchaeaceae</taxon>
        <taxon>Candidatus Iainarchaeum</taxon>
    </lineage>
</organism>
<dbReference type="InterPro" id="IPR037914">
    <property type="entry name" value="SpoVT-AbrB_sf"/>
</dbReference>
<gene>
    <name evidence="1" type="ORF">IPJ89_04895</name>
</gene>
<sequence>MEELSLNDGKIILKDSPYYQCQKCKEEFATSEQMQALSDQLHQKFYFQRPIINAGRSLAITLPSDLVHYYKLKKGEKITIIPEGRKELRIRLAD</sequence>
<accession>A0A7T9DJG9</accession>
<dbReference type="SUPFAM" id="SSF89447">
    <property type="entry name" value="AbrB/MazE/MraZ-like"/>
    <property type="match status" value="1"/>
</dbReference>
<dbReference type="Proteomes" id="UP000596004">
    <property type="component" value="Chromosome"/>
</dbReference>
<reference evidence="1" key="1">
    <citation type="submission" date="2020-11" db="EMBL/GenBank/DDBJ databases">
        <title>Connecting structure to function with the recovery of over 1000 high-quality activated sludge metagenome-assembled genomes encoding full-length rRNA genes using long-read sequencing.</title>
        <authorList>
            <person name="Singleton C.M."/>
            <person name="Petriglieri F."/>
            <person name="Kristensen J.M."/>
            <person name="Kirkegaard R.H."/>
            <person name="Michaelsen T.Y."/>
            <person name="Andersen M.H."/>
            <person name="Karst S.M."/>
            <person name="Dueholm M.S."/>
            <person name="Nielsen P.H."/>
            <person name="Albertsen M."/>
        </authorList>
    </citation>
    <scope>NUCLEOTIDE SEQUENCE</scope>
    <source>
        <strain evidence="1">Fred_18-Q3-R57-64_BAT3C.431</strain>
    </source>
</reference>